<dbReference type="Proteomes" id="UP001549363">
    <property type="component" value="Unassembled WGS sequence"/>
</dbReference>
<feature type="domain" description="HTH iclR-type" evidence="4">
    <location>
        <begin position="3"/>
        <end position="73"/>
    </location>
</feature>
<accession>A0ABV2PG95</accession>
<dbReference type="Pfam" id="PF01614">
    <property type="entry name" value="IclR_C"/>
    <property type="match status" value="1"/>
</dbReference>
<comment type="caution">
    <text evidence="6">The sequence shown here is derived from an EMBL/GenBank/DDBJ whole genome shotgun (WGS) entry which is preliminary data.</text>
</comment>
<name>A0ABV2PG95_9BACI</name>
<dbReference type="InterPro" id="IPR036390">
    <property type="entry name" value="WH_DNA-bd_sf"/>
</dbReference>
<evidence type="ECO:0000313" key="6">
    <source>
        <dbReference type="EMBL" id="MET4559961.1"/>
    </source>
</evidence>
<dbReference type="Pfam" id="PF09339">
    <property type="entry name" value="HTH_IclR"/>
    <property type="match status" value="1"/>
</dbReference>
<evidence type="ECO:0000256" key="2">
    <source>
        <dbReference type="ARBA" id="ARBA00023125"/>
    </source>
</evidence>
<dbReference type="PANTHER" id="PTHR30136">
    <property type="entry name" value="HELIX-TURN-HELIX TRANSCRIPTIONAL REGULATOR, ICLR FAMILY"/>
    <property type="match status" value="1"/>
</dbReference>
<dbReference type="EMBL" id="JBEPSB010000003">
    <property type="protein sequence ID" value="MET4559961.1"/>
    <property type="molecule type" value="Genomic_DNA"/>
</dbReference>
<protein>
    <submittedName>
        <fullName evidence="6">IclR family KDG regulon transcriptional repressor</fullName>
    </submittedName>
</protein>
<dbReference type="InterPro" id="IPR050707">
    <property type="entry name" value="HTH_MetabolicPath_Reg"/>
</dbReference>
<dbReference type="InterPro" id="IPR029016">
    <property type="entry name" value="GAF-like_dom_sf"/>
</dbReference>
<dbReference type="InterPro" id="IPR014757">
    <property type="entry name" value="Tscrpt_reg_IclR_C"/>
</dbReference>
<evidence type="ECO:0000313" key="7">
    <source>
        <dbReference type="Proteomes" id="UP001549363"/>
    </source>
</evidence>
<organism evidence="6 7">
    <name type="scientific">Lysinibacillus parviboronicapiens</name>
    <dbReference type="NCBI Taxonomy" id="436516"/>
    <lineage>
        <taxon>Bacteria</taxon>
        <taxon>Bacillati</taxon>
        <taxon>Bacillota</taxon>
        <taxon>Bacilli</taxon>
        <taxon>Bacillales</taxon>
        <taxon>Bacillaceae</taxon>
        <taxon>Lysinibacillus</taxon>
    </lineage>
</organism>
<keyword evidence="7" id="KW-1185">Reference proteome</keyword>
<dbReference type="Gene3D" id="1.10.10.10">
    <property type="entry name" value="Winged helix-like DNA-binding domain superfamily/Winged helix DNA-binding domain"/>
    <property type="match status" value="1"/>
</dbReference>
<reference evidence="6 7" key="1">
    <citation type="submission" date="2024-06" db="EMBL/GenBank/DDBJ databases">
        <title>Sorghum-associated microbial communities from plants grown in Nebraska, USA.</title>
        <authorList>
            <person name="Schachtman D."/>
        </authorList>
    </citation>
    <scope>NUCLEOTIDE SEQUENCE [LARGE SCALE GENOMIC DNA]</scope>
    <source>
        <strain evidence="6 7">736</strain>
    </source>
</reference>
<dbReference type="SMART" id="SM00346">
    <property type="entry name" value="HTH_ICLR"/>
    <property type="match status" value="1"/>
</dbReference>
<keyword evidence="2" id="KW-0238">DNA-binding</keyword>
<evidence type="ECO:0000256" key="1">
    <source>
        <dbReference type="ARBA" id="ARBA00023015"/>
    </source>
</evidence>
<dbReference type="Gene3D" id="3.30.450.40">
    <property type="match status" value="1"/>
</dbReference>
<dbReference type="InterPro" id="IPR005471">
    <property type="entry name" value="Tscrpt_reg_IclR_N"/>
</dbReference>
<gene>
    <name evidence="6" type="ORF">ABIA69_001104</name>
</gene>
<keyword evidence="3" id="KW-0804">Transcription</keyword>
<evidence type="ECO:0000256" key="3">
    <source>
        <dbReference type="ARBA" id="ARBA00023163"/>
    </source>
</evidence>
<dbReference type="PROSITE" id="PS51077">
    <property type="entry name" value="HTH_ICLR"/>
    <property type="match status" value="1"/>
</dbReference>
<feature type="domain" description="IclR-ED" evidence="5">
    <location>
        <begin position="74"/>
        <end position="256"/>
    </location>
</feature>
<dbReference type="PROSITE" id="PS51078">
    <property type="entry name" value="ICLR_ED"/>
    <property type="match status" value="1"/>
</dbReference>
<keyword evidence="1" id="KW-0805">Transcription regulation</keyword>
<evidence type="ECO:0000259" key="5">
    <source>
        <dbReference type="PROSITE" id="PS51078"/>
    </source>
</evidence>
<dbReference type="PANTHER" id="PTHR30136:SF24">
    <property type="entry name" value="HTH-TYPE TRANSCRIPTIONAL REPRESSOR ALLR"/>
    <property type="match status" value="1"/>
</dbReference>
<dbReference type="InterPro" id="IPR036388">
    <property type="entry name" value="WH-like_DNA-bd_sf"/>
</dbReference>
<evidence type="ECO:0000259" key="4">
    <source>
        <dbReference type="PROSITE" id="PS51077"/>
    </source>
</evidence>
<dbReference type="SUPFAM" id="SSF55781">
    <property type="entry name" value="GAF domain-like"/>
    <property type="match status" value="1"/>
</dbReference>
<dbReference type="SUPFAM" id="SSF46785">
    <property type="entry name" value="Winged helix' DNA-binding domain"/>
    <property type="match status" value="1"/>
</dbReference>
<sequence>MMSKTIEKGINILTLFTEEKPSWRLDELAHETDIPKPTLLRFLKTFTELGVLKRPYIQSGGQLVLSDHYFLGHKLIELGAIAANSIEIRSLAIPHMKMLQQKFDLAVQLIVMDDTDGLYIEKIESLKPVLLYTRVGRRAPLYAGACSRIILSFQSEEKIQEVLQKTRKKYASGTPVTDEEIYELIEFGKNNGYAYSVSELEEGTISIAVPIFNSNREVEYSISIAGIDSLLPKEKVNGFLEGLWATAASISAELGYSLPYPYGV</sequence>
<proteinExistence type="predicted"/>